<reference evidence="1 2" key="1">
    <citation type="journal article" date="2014" name="Genome Announc.">
        <title>Draft Genome Sequence of Marine Flavobacterium Jejuia pallidilutea Strain 11shimoA1 and Pigmentation Mutants.</title>
        <authorList>
            <person name="Takatani N."/>
            <person name="Nakanishi M."/>
            <person name="Meirelles P."/>
            <person name="Mino S."/>
            <person name="Suda W."/>
            <person name="Oshima K."/>
            <person name="Hattori M."/>
            <person name="Ohkuma M."/>
            <person name="Hosokawa M."/>
            <person name="Miyashita K."/>
            <person name="Thompson F.L."/>
            <person name="Niwa A."/>
            <person name="Sawabe T."/>
            <person name="Sawabe T."/>
        </authorList>
    </citation>
    <scope>NUCLEOTIDE SEQUENCE [LARGE SCALE GENOMIC DNA]</scope>
    <source>
        <strain evidence="1 2">JCM 19301</strain>
    </source>
</reference>
<evidence type="ECO:0000313" key="2">
    <source>
        <dbReference type="Proteomes" id="UP000029641"/>
    </source>
</evidence>
<gene>
    <name evidence="1" type="ORF">JCM19301_2030</name>
</gene>
<accession>A0A090VWT7</accession>
<dbReference type="EMBL" id="BBNR01000019">
    <property type="protein sequence ID" value="GAL68423.1"/>
    <property type="molecule type" value="Genomic_DNA"/>
</dbReference>
<evidence type="ECO:0000313" key="1">
    <source>
        <dbReference type="EMBL" id="GAL68423.1"/>
    </source>
</evidence>
<comment type="caution">
    <text evidence="1">The sequence shown here is derived from an EMBL/GenBank/DDBJ whole genome shotgun (WGS) entry which is preliminary data.</text>
</comment>
<dbReference type="AlphaFoldDB" id="A0A090VWT7"/>
<organism evidence="1 2">
    <name type="scientific">Jejuia pallidilutea</name>
    <dbReference type="NCBI Taxonomy" id="504487"/>
    <lineage>
        <taxon>Bacteria</taxon>
        <taxon>Pseudomonadati</taxon>
        <taxon>Bacteroidota</taxon>
        <taxon>Flavobacteriia</taxon>
        <taxon>Flavobacteriales</taxon>
        <taxon>Flavobacteriaceae</taxon>
        <taxon>Jejuia</taxon>
    </lineage>
</organism>
<protein>
    <submittedName>
        <fullName evidence="1">Uncharacterized protein</fullName>
    </submittedName>
</protein>
<dbReference type="Proteomes" id="UP000029641">
    <property type="component" value="Unassembled WGS sequence"/>
</dbReference>
<name>A0A090VWT7_9FLAO</name>
<sequence>MNAFRDTYLYCIKMLNGRIKSGHCFWFGVGDHLFQSGINNIH</sequence>
<proteinExistence type="predicted"/>